<dbReference type="AlphaFoldDB" id="A0A4Z1SS64"/>
<organism evidence="3 4">
    <name type="scientific">Giardia muris</name>
    <dbReference type="NCBI Taxonomy" id="5742"/>
    <lineage>
        <taxon>Eukaryota</taxon>
        <taxon>Metamonada</taxon>
        <taxon>Diplomonadida</taxon>
        <taxon>Hexamitidae</taxon>
        <taxon>Giardiinae</taxon>
        <taxon>Giardia</taxon>
    </lineage>
</organism>
<dbReference type="PANTHER" id="PTHR24184:SF11">
    <property type="entry name" value="ANKYRIN REPEAT AND SOCS BOX CONTAINING 3"/>
    <property type="match status" value="1"/>
</dbReference>
<dbReference type="OrthoDB" id="341259at2759"/>
<dbReference type="PANTHER" id="PTHR24184">
    <property type="entry name" value="SI:CH211-189E2.2"/>
    <property type="match status" value="1"/>
</dbReference>
<protein>
    <submittedName>
        <fullName evidence="3">Ankyrin repeat protein 1</fullName>
    </submittedName>
</protein>
<evidence type="ECO:0000313" key="3">
    <source>
        <dbReference type="EMBL" id="TNJ28772.1"/>
    </source>
</evidence>
<feature type="repeat" description="ANK" evidence="1">
    <location>
        <begin position="675"/>
        <end position="707"/>
    </location>
</feature>
<name>A0A4Z1SS64_GIAMU</name>
<dbReference type="SUPFAM" id="SSF48403">
    <property type="entry name" value="Ankyrin repeat"/>
    <property type="match status" value="2"/>
</dbReference>
<evidence type="ECO:0000256" key="2">
    <source>
        <dbReference type="SAM" id="MobiDB-lite"/>
    </source>
</evidence>
<dbReference type="VEuPathDB" id="GiardiaDB:GMRT_15637"/>
<dbReference type="PROSITE" id="PS50088">
    <property type="entry name" value="ANK_REPEAT"/>
    <property type="match status" value="1"/>
</dbReference>
<feature type="compositionally biased region" description="Polar residues" evidence="2">
    <location>
        <begin position="365"/>
        <end position="386"/>
    </location>
</feature>
<feature type="region of interest" description="Disordered" evidence="2">
    <location>
        <begin position="601"/>
        <end position="631"/>
    </location>
</feature>
<gene>
    <name evidence="3" type="ORF">GMRT_15637</name>
</gene>
<feature type="compositionally biased region" description="Polar residues" evidence="2">
    <location>
        <begin position="342"/>
        <end position="358"/>
    </location>
</feature>
<feature type="region of interest" description="Disordered" evidence="2">
    <location>
        <begin position="544"/>
        <end position="564"/>
    </location>
</feature>
<dbReference type="SMART" id="SM00248">
    <property type="entry name" value="ANK"/>
    <property type="match status" value="10"/>
</dbReference>
<dbReference type="Gene3D" id="1.25.40.20">
    <property type="entry name" value="Ankyrin repeat-containing domain"/>
    <property type="match status" value="3"/>
</dbReference>
<comment type="caution">
    <text evidence="3">The sequence shown here is derived from an EMBL/GenBank/DDBJ whole genome shotgun (WGS) entry which is preliminary data.</text>
</comment>
<dbReference type="Pfam" id="PF00023">
    <property type="entry name" value="Ank"/>
    <property type="match status" value="1"/>
</dbReference>
<evidence type="ECO:0000256" key="1">
    <source>
        <dbReference type="PROSITE-ProRule" id="PRU00023"/>
    </source>
</evidence>
<feature type="compositionally biased region" description="Basic and acidic residues" evidence="2">
    <location>
        <begin position="247"/>
        <end position="269"/>
    </location>
</feature>
<dbReference type="InterPro" id="IPR036770">
    <property type="entry name" value="Ankyrin_rpt-contain_sf"/>
</dbReference>
<keyword evidence="4" id="KW-1185">Reference proteome</keyword>
<dbReference type="Proteomes" id="UP000315496">
    <property type="component" value="Chromosome 2"/>
</dbReference>
<reference evidence="3 4" key="1">
    <citation type="submission" date="2019-05" db="EMBL/GenBank/DDBJ databases">
        <title>The compact genome of Giardia muris reveals important steps in the evolution of intestinal protozoan parasites.</title>
        <authorList>
            <person name="Xu F."/>
            <person name="Jimenez-Gonzalez A."/>
            <person name="Einarsson E."/>
            <person name="Astvaldsson A."/>
            <person name="Peirasmaki D."/>
            <person name="Eckmann L."/>
            <person name="Andersson J.O."/>
            <person name="Svard S.G."/>
            <person name="Jerlstrom-Hultqvist J."/>
        </authorList>
    </citation>
    <scope>NUCLEOTIDE SEQUENCE [LARGE SCALE GENOMIC DNA]</scope>
    <source>
        <strain evidence="3 4">Roberts-Thomson</strain>
    </source>
</reference>
<evidence type="ECO:0000313" key="4">
    <source>
        <dbReference type="Proteomes" id="UP000315496"/>
    </source>
</evidence>
<accession>A0A4Z1SS64</accession>
<dbReference type="EMBL" id="VDLU01000002">
    <property type="protein sequence ID" value="TNJ28772.1"/>
    <property type="molecule type" value="Genomic_DNA"/>
</dbReference>
<proteinExistence type="predicted"/>
<dbReference type="Pfam" id="PF12796">
    <property type="entry name" value="Ank_2"/>
    <property type="match status" value="3"/>
</dbReference>
<sequence>MLSKKSDWFLAIKHHRHASVTANLPRYKGSLNDDGESALMLAIRERDAKMIQLLARDEHGLVDSYGDTALNIAARIDYIQGVDLLFPYESSKRNHLGQSALMVASLANAGATVEHLMPEGRYDSDGCGRSPLVLAASADAVAAARALLLNRGTKYEIDLKLAALYAVAYDAKATQALLHEISASTHLTSDQLREMASKEADAKMKLLNARMSDLEEGPDDARRLELEVQVNELNELLTRLNSLRERLEGSKASKTTPDHDGANRTDVARRTSAVSRDALARKEAGPWKPLGGRNRTFDEIAAENANPHRGGTLATTGELHIPRSSSRSNSRAASRTQTRTRPSLSQTTPGFALSTTDTPMGPESELSTSGHRSKLPQPSFSPSYQTSRRDSLDENTPLGVSGTRARLAEIYRRKLEDKLKQLDQVLVRNRAGLFGLSKYEDNIIRIMTELENLIQDDSELRLLNLNWERAIDTRISAQTAKLETLAANRIVAGPEESYFPDTGDVGQPLADLIQRIVLVDAGDDTVIQPNDTLEKIKRDVSPVVTNAVSPSSPPPTRSVRPAGRYANATKYTTSTLPEDQTLIEEVIVEDLMTPALAKHDSITHSRSMSPHRVETGLMTTSPTRSRVFGSPDVTMVPEEQTYATMTRLMTAARNNDLKTVKNAKGTDMLRQQNTNGETALIYAARYGHAKVVKELADNEGGLTLVNGNTALIEAATHGKASVLPMLAGKEAKSRNAEGMTALMCGVKSSCVPVVKKLAKLEAGVQNPVDGSTALMMSVTNPALAKTLAKLEAGIQDSEGMTALMFAAEQGSLKVVKSLVKLEARKQNSQGQTALMLAARNGHKAICQALLCENAICDKDGKAAIDYAREAGQEECVALLSKAK</sequence>
<feature type="region of interest" description="Disordered" evidence="2">
    <location>
        <begin position="247"/>
        <end position="399"/>
    </location>
</feature>
<feature type="compositionally biased region" description="Low complexity" evidence="2">
    <location>
        <begin position="323"/>
        <end position="341"/>
    </location>
</feature>
<keyword evidence="1" id="KW-0040">ANK repeat</keyword>
<dbReference type="InterPro" id="IPR002110">
    <property type="entry name" value="Ankyrin_rpt"/>
</dbReference>